<feature type="chain" id="PRO_5011736274" evidence="2">
    <location>
        <begin position="26"/>
        <end position="414"/>
    </location>
</feature>
<evidence type="ECO:0000256" key="1">
    <source>
        <dbReference type="SAM" id="MobiDB-lite"/>
    </source>
</evidence>
<accession>A0A1H0JG65</accession>
<proteinExistence type="predicted"/>
<evidence type="ECO:0000313" key="3">
    <source>
        <dbReference type="EMBL" id="SDO42439.1"/>
    </source>
</evidence>
<dbReference type="EMBL" id="FNIT01000006">
    <property type="protein sequence ID" value="SDO42439.1"/>
    <property type="molecule type" value="Genomic_DNA"/>
</dbReference>
<dbReference type="OrthoDB" id="9812933at2"/>
<evidence type="ECO:0000256" key="2">
    <source>
        <dbReference type="SAM" id="SignalP"/>
    </source>
</evidence>
<feature type="region of interest" description="Disordered" evidence="1">
    <location>
        <begin position="31"/>
        <end position="54"/>
    </location>
</feature>
<dbReference type="Proteomes" id="UP000198793">
    <property type="component" value="Unassembled WGS sequence"/>
</dbReference>
<keyword evidence="4" id="KW-1185">Reference proteome</keyword>
<protein>
    <submittedName>
        <fullName evidence="3">Chemotaxis protein MotC</fullName>
    </submittedName>
</protein>
<dbReference type="AlphaFoldDB" id="A0A1H0JG65"/>
<evidence type="ECO:0000313" key="4">
    <source>
        <dbReference type="Proteomes" id="UP000198793"/>
    </source>
</evidence>
<reference evidence="3 4" key="1">
    <citation type="submission" date="2016-10" db="EMBL/GenBank/DDBJ databases">
        <authorList>
            <person name="de Groot N.N."/>
        </authorList>
    </citation>
    <scope>NUCLEOTIDE SEQUENCE [LARGE SCALE GENOMIC DNA]</scope>
    <source>
        <strain evidence="4">L7-484,KACC 16230,DSM 25025</strain>
    </source>
</reference>
<dbReference type="RefSeq" id="WP_139184018.1">
    <property type="nucleotide sequence ID" value="NZ_FNIT01000006.1"/>
</dbReference>
<feature type="compositionally biased region" description="Low complexity" evidence="1">
    <location>
        <begin position="33"/>
        <end position="50"/>
    </location>
</feature>
<keyword evidence="2" id="KW-0732">Signal</keyword>
<gene>
    <name evidence="3" type="ORF">SAMN05192530_106161</name>
</gene>
<organism evidence="3 4">
    <name type="scientific">Aureimonas jatrophae</name>
    <dbReference type="NCBI Taxonomy" id="1166073"/>
    <lineage>
        <taxon>Bacteria</taxon>
        <taxon>Pseudomonadati</taxon>
        <taxon>Pseudomonadota</taxon>
        <taxon>Alphaproteobacteria</taxon>
        <taxon>Hyphomicrobiales</taxon>
        <taxon>Aurantimonadaceae</taxon>
        <taxon>Aureimonas</taxon>
    </lineage>
</organism>
<name>A0A1H0JG65_9HYPH</name>
<sequence>MTSHSRHMALAVTWLLAAFCAPVRAEETSDVSAPHAAPAAEPVEAAAQPAGDHPAWPATRSPMPFDVMRSVQALQDQVARGNSAAIRVQAMLLRRFTQSFLQADPAVWQDARNKRAAVLFTLSGGPPELLEGLHREKLLGPDYDALVEGSLLYVRNDLEGAYKQLATIDTLQLEPVLGGQISLVLGQIQQFTKPVEALQHLDRARLLAPGGLIEEAALRLQALLSDEQGRHAEADRLARRYFDRYADSTYAANFEARFAAIMTDRVREGAQAAMVAMSDVVAGLPDARQDRLFLSVARRSLVEGDLDFARLASERVLLSENLSGPDRNRAQLYQTGASLAALGPDEGGRRLTAIDRAQLHPEDALLLDAAYRILDGIGAPDAAVAEADVTDVPVLARAAQALSAANGELESARP</sequence>
<feature type="signal peptide" evidence="2">
    <location>
        <begin position="1"/>
        <end position="25"/>
    </location>
</feature>
<dbReference type="STRING" id="1166073.SAMN05192530_106161"/>